<keyword evidence="2" id="KW-1185">Reference proteome</keyword>
<gene>
    <name evidence="1" type="ORF">E4P82_16725</name>
</gene>
<accession>A0ABX1TMR0</accession>
<reference evidence="1 2" key="1">
    <citation type="submission" date="2019-03" db="EMBL/GenBank/DDBJ databases">
        <title>Metabolic reconstructions from genomes of highly enriched 'Candidatus Accumulibacter' and 'Candidatus Competibacter' bioreactor populations.</title>
        <authorList>
            <person name="Annavajhala M.K."/>
            <person name="Welles L."/>
            <person name="Abbas B."/>
            <person name="Sorokin D."/>
            <person name="Park H."/>
            <person name="Van Loosdrecht M."/>
            <person name="Chandran K."/>
        </authorList>
    </citation>
    <scope>NUCLEOTIDE SEQUENCE [LARGE SCALE GENOMIC DNA]</scope>
    <source>
        <strain evidence="1 2">SBR_G</strain>
    </source>
</reference>
<name>A0ABX1TMR0_9GAMM</name>
<evidence type="ECO:0000313" key="1">
    <source>
        <dbReference type="EMBL" id="NMQ20692.1"/>
    </source>
</evidence>
<comment type="caution">
    <text evidence="1">The sequence shown here is derived from an EMBL/GenBank/DDBJ whole genome shotgun (WGS) entry which is preliminary data.</text>
</comment>
<sequence length="104" mass="11589">MPNLDASLPIVKEARAILGNDFNHVNLEGYIVGRLFLAILKSMKEPITRDNFIKTARLQPFDLGGLKVEFNQGNSGSKLVSLNLLQKNTYQTFVPNDFSIALKP</sequence>
<organism evidence="1 2">
    <name type="scientific">Candidatus Competibacter phosphatis</name>
    <dbReference type="NCBI Taxonomy" id="221280"/>
    <lineage>
        <taxon>Bacteria</taxon>
        <taxon>Pseudomonadati</taxon>
        <taxon>Pseudomonadota</taxon>
        <taxon>Gammaproteobacteria</taxon>
        <taxon>Candidatus Competibacteraceae</taxon>
        <taxon>Candidatus Competibacter</taxon>
    </lineage>
</organism>
<evidence type="ECO:0000313" key="2">
    <source>
        <dbReference type="Proteomes" id="UP000760480"/>
    </source>
</evidence>
<protein>
    <recommendedName>
        <fullName evidence="3">Leucine-binding protein domain-containing protein</fullName>
    </recommendedName>
</protein>
<dbReference type="Proteomes" id="UP000760480">
    <property type="component" value="Unassembled WGS sequence"/>
</dbReference>
<dbReference type="EMBL" id="SPMZ01000058">
    <property type="protein sequence ID" value="NMQ20692.1"/>
    <property type="molecule type" value="Genomic_DNA"/>
</dbReference>
<proteinExistence type="predicted"/>
<dbReference type="Gene3D" id="3.40.50.2300">
    <property type="match status" value="1"/>
</dbReference>
<evidence type="ECO:0008006" key="3">
    <source>
        <dbReference type="Google" id="ProtNLM"/>
    </source>
</evidence>